<dbReference type="GO" id="GO:0005886">
    <property type="term" value="C:plasma membrane"/>
    <property type="evidence" value="ECO:0007669"/>
    <property type="project" value="TreeGrafter"/>
</dbReference>
<organism evidence="7 8">
    <name type="scientific">Mytilus edulis</name>
    <name type="common">Blue mussel</name>
    <dbReference type="NCBI Taxonomy" id="6550"/>
    <lineage>
        <taxon>Eukaryota</taxon>
        <taxon>Metazoa</taxon>
        <taxon>Spiralia</taxon>
        <taxon>Lophotrochozoa</taxon>
        <taxon>Mollusca</taxon>
        <taxon>Bivalvia</taxon>
        <taxon>Autobranchia</taxon>
        <taxon>Pteriomorphia</taxon>
        <taxon>Mytilida</taxon>
        <taxon>Mytiloidea</taxon>
        <taxon>Mytilidae</taxon>
        <taxon>Mytilinae</taxon>
        <taxon>Mytilus</taxon>
    </lineage>
</organism>
<sequence length="151" mass="16211">MTEEKDNVANNNEIVVDVRQETPDEASKLSNLAKATFAEFLGTVIYVFLATNTQYYSISPALVLVGLIIIFRNISGAHFNPVITLAVRMSGNMEGSKAMILYSGFQLLGGMVGAALSRIVLPHDNYMAHNGGATTLSNTVEVPSAIACEEL</sequence>
<dbReference type="Proteomes" id="UP000683360">
    <property type="component" value="Unassembled WGS sequence"/>
</dbReference>
<evidence type="ECO:0000313" key="7">
    <source>
        <dbReference type="EMBL" id="CAG2251303.1"/>
    </source>
</evidence>
<dbReference type="PANTHER" id="PTHR19139:SF284">
    <property type="entry name" value="AQUAPORIN"/>
    <property type="match status" value="1"/>
</dbReference>
<reference evidence="7" key="1">
    <citation type="submission" date="2021-03" db="EMBL/GenBank/DDBJ databases">
        <authorList>
            <person name="Bekaert M."/>
        </authorList>
    </citation>
    <scope>NUCLEOTIDE SEQUENCE</scope>
</reference>
<dbReference type="OrthoDB" id="3222at2759"/>
<evidence type="ECO:0000256" key="5">
    <source>
        <dbReference type="RuleBase" id="RU000477"/>
    </source>
</evidence>
<comment type="similarity">
    <text evidence="5">Belongs to the MIP/aquaporin (TC 1.A.8) family.</text>
</comment>
<keyword evidence="2 5" id="KW-0812">Transmembrane</keyword>
<dbReference type="Gene3D" id="1.20.1080.10">
    <property type="entry name" value="Glycerol uptake facilitator protein"/>
    <property type="match status" value="1"/>
</dbReference>
<keyword evidence="5" id="KW-0813">Transport</keyword>
<dbReference type="InterPro" id="IPR023271">
    <property type="entry name" value="Aquaporin-like"/>
</dbReference>
<dbReference type="EMBL" id="CAJPWZ010003081">
    <property type="protein sequence ID" value="CAG2251303.1"/>
    <property type="molecule type" value="Genomic_DNA"/>
</dbReference>
<keyword evidence="4 6" id="KW-0472">Membrane</keyword>
<feature type="transmembrane region" description="Helical" evidence="6">
    <location>
        <begin position="61"/>
        <end position="79"/>
    </location>
</feature>
<comment type="subcellular location">
    <subcellularLocation>
        <location evidence="1">Membrane</location>
        <topology evidence="1">Multi-pass membrane protein</topology>
    </subcellularLocation>
</comment>
<comment type="caution">
    <text evidence="7">The sequence shown here is derived from an EMBL/GenBank/DDBJ whole genome shotgun (WGS) entry which is preliminary data.</text>
</comment>
<dbReference type="InterPro" id="IPR034294">
    <property type="entry name" value="Aquaporin_transptr"/>
</dbReference>
<evidence type="ECO:0000256" key="6">
    <source>
        <dbReference type="SAM" id="Phobius"/>
    </source>
</evidence>
<evidence type="ECO:0000256" key="4">
    <source>
        <dbReference type="ARBA" id="ARBA00023136"/>
    </source>
</evidence>
<dbReference type="Pfam" id="PF00230">
    <property type="entry name" value="MIP"/>
    <property type="match status" value="1"/>
</dbReference>
<proteinExistence type="inferred from homology"/>
<name>A0A8S3V0Q2_MYTED</name>
<evidence type="ECO:0000256" key="3">
    <source>
        <dbReference type="ARBA" id="ARBA00022989"/>
    </source>
</evidence>
<dbReference type="AlphaFoldDB" id="A0A8S3V0Q2"/>
<keyword evidence="3 6" id="KW-1133">Transmembrane helix</keyword>
<dbReference type="GO" id="GO:0015250">
    <property type="term" value="F:water channel activity"/>
    <property type="evidence" value="ECO:0007669"/>
    <property type="project" value="TreeGrafter"/>
</dbReference>
<dbReference type="InterPro" id="IPR000425">
    <property type="entry name" value="MIP"/>
</dbReference>
<evidence type="ECO:0000313" key="8">
    <source>
        <dbReference type="Proteomes" id="UP000683360"/>
    </source>
</evidence>
<evidence type="ECO:0000256" key="1">
    <source>
        <dbReference type="ARBA" id="ARBA00004141"/>
    </source>
</evidence>
<dbReference type="PANTHER" id="PTHR19139">
    <property type="entry name" value="AQUAPORIN TRANSPORTER"/>
    <property type="match status" value="1"/>
</dbReference>
<gene>
    <name evidence="7" type="ORF">MEDL_62969</name>
</gene>
<evidence type="ECO:0000256" key="2">
    <source>
        <dbReference type="ARBA" id="ARBA00022692"/>
    </source>
</evidence>
<feature type="transmembrane region" description="Helical" evidence="6">
    <location>
        <begin position="99"/>
        <end position="121"/>
    </location>
</feature>
<accession>A0A8S3V0Q2</accession>
<protein>
    <submittedName>
        <fullName evidence="7">AQP8</fullName>
    </submittedName>
</protein>
<keyword evidence="8" id="KW-1185">Reference proteome</keyword>
<dbReference type="SUPFAM" id="SSF81338">
    <property type="entry name" value="Aquaporin-like"/>
    <property type="match status" value="1"/>
</dbReference>
<dbReference type="PRINTS" id="PR00783">
    <property type="entry name" value="MINTRINSICP"/>
</dbReference>